<feature type="region of interest" description="Disordered" evidence="1">
    <location>
        <begin position="44"/>
        <end position="67"/>
    </location>
</feature>
<reference evidence="2" key="1">
    <citation type="journal article" date="2021" name="bioRxiv">
        <title>Whole Genome Assembly and Annotation of Northern Wild Rice, Zizania palustris L., Supports a Whole Genome Duplication in the Zizania Genus.</title>
        <authorList>
            <person name="Haas M."/>
            <person name="Kono T."/>
            <person name="Macchietto M."/>
            <person name="Millas R."/>
            <person name="McGilp L."/>
            <person name="Shao M."/>
            <person name="Duquette J."/>
            <person name="Hirsch C.N."/>
            <person name="Kimball J."/>
        </authorList>
    </citation>
    <scope>NUCLEOTIDE SEQUENCE</scope>
    <source>
        <tissue evidence="2">Fresh leaf tissue</tissue>
    </source>
</reference>
<gene>
    <name evidence="2" type="ORF">GUJ93_ZPchr0061g33661</name>
</gene>
<keyword evidence="3" id="KW-1185">Reference proteome</keyword>
<comment type="caution">
    <text evidence="2">The sequence shown here is derived from an EMBL/GenBank/DDBJ whole genome shotgun (WGS) entry which is preliminary data.</text>
</comment>
<dbReference type="AlphaFoldDB" id="A0A8J5R8L4"/>
<evidence type="ECO:0000313" key="2">
    <source>
        <dbReference type="EMBL" id="KAG8044532.1"/>
    </source>
</evidence>
<accession>A0A8J5R8L4</accession>
<organism evidence="2 3">
    <name type="scientific">Zizania palustris</name>
    <name type="common">Northern wild rice</name>
    <dbReference type="NCBI Taxonomy" id="103762"/>
    <lineage>
        <taxon>Eukaryota</taxon>
        <taxon>Viridiplantae</taxon>
        <taxon>Streptophyta</taxon>
        <taxon>Embryophyta</taxon>
        <taxon>Tracheophyta</taxon>
        <taxon>Spermatophyta</taxon>
        <taxon>Magnoliopsida</taxon>
        <taxon>Liliopsida</taxon>
        <taxon>Poales</taxon>
        <taxon>Poaceae</taxon>
        <taxon>BOP clade</taxon>
        <taxon>Oryzoideae</taxon>
        <taxon>Oryzeae</taxon>
        <taxon>Zizaniinae</taxon>
        <taxon>Zizania</taxon>
    </lineage>
</organism>
<dbReference type="Proteomes" id="UP000729402">
    <property type="component" value="Unassembled WGS sequence"/>
</dbReference>
<reference evidence="2" key="2">
    <citation type="submission" date="2021-02" db="EMBL/GenBank/DDBJ databases">
        <authorList>
            <person name="Kimball J.A."/>
            <person name="Haas M.W."/>
            <person name="Macchietto M."/>
            <person name="Kono T."/>
            <person name="Duquette J."/>
            <person name="Shao M."/>
        </authorList>
    </citation>
    <scope>NUCLEOTIDE SEQUENCE</scope>
    <source>
        <tissue evidence="2">Fresh leaf tissue</tissue>
    </source>
</reference>
<sequence>MPQPPLTSLRSALSRASHLPTIPYYPTFARLLVIFVSHLDIPLDPPSSTKRGRAAMLPRVASQLSSD</sequence>
<name>A0A8J5R8L4_ZIZPA</name>
<evidence type="ECO:0000313" key="3">
    <source>
        <dbReference type="Proteomes" id="UP000729402"/>
    </source>
</evidence>
<protein>
    <submittedName>
        <fullName evidence="2">Uncharacterized protein</fullName>
    </submittedName>
</protein>
<evidence type="ECO:0000256" key="1">
    <source>
        <dbReference type="SAM" id="MobiDB-lite"/>
    </source>
</evidence>
<dbReference type="EMBL" id="JAAALK010000550">
    <property type="protein sequence ID" value="KAG8044532.1"/>
    <property type="molecule type" value="Genomic_DNA"/>
</dbReference>
<proteinExistence type="predicted"/>